<protein>
    <submittedName>
        <fullName evidence="2">Uncharacterized protein</fullName>
    </submittedName>
</protein>
<sequence>MPHLLPFGSRVPLEQKQHKIWFKKEPDWKAGNKSVEEEPVLSLRSTEELNLQQTAADIDTLLLRFEFTSLMRINLTPPKADVAARRHGGRHQKQIPEDVAHNGFQLRSRNQEEDADRSQREREEHKGFFWLLRRGGNGNEEDGTKTKRMERSQGHNLHATVASWSPINVEVFGTLYFKRDLRDDEESHHVLEFERLRTRGDGSVPQ</sequence>
<feature type="compositionally biased region" description="Basic and acidic residues" evidence="1">
    <location>
        <begin position="109"/>
        <end position="127"/>
    </location>
</feature>
<keyword evidence="3" id="KW-1185">Reference proteome</keyword>
<organism evidence="2 3">
    <name type="scientific">Liparis tanakae</name>
    <name type="common">Tanaka's snailfish</name>
    <dbReference type="NCBI Taxonomy" id="230148"/>
    <lineage>
        <taxon>Eukaryota</taxon>
        <taxon>Metazoa</taxon>
        <taxon>Chordata</taxon>
        <taxon>Craniata</taxon>
        <taxon>Vertebrata</taxon>
        <taxon>Euteleostomi</taxon>
        <taxon>Actinopterygii</taxon>
        <taxon>Neopterygii</taxon>
        <taxon>Teleostei</taxon>
        <taxon>Neoteleostei</taxon>
        <taxon>Acanthomorphata</taxon>
        <taxon>Eupercaria</taxon>
        <taxon>Perciformes</taxon>
        <taxon>Cottioidei</taxon>
        <taxon>Cottales</taxon>
        <taxon>Liparidae</taxon>
        <taxon>Liparis</taxon>
    </lineage>
</organism>
<name>A0A4Z2GP42_9TELE</name>
<reference evidence="2 3" key="1">
    <citation type="submission" date="2019-03" db="EMBL/GenBank/DDBJ databases">
        <title>First draft genome of Liparis tanakae, snailfish: a comprehensive survey of snailfish specific genes.</title>
        <authorList>
            <person name="Kim W."/>
            <person name="Song I."/>
            <person name="Jeong J.-H."/>
            <person name="Kim D."/>
            <person name="Kim S."/>
            <person name="Ryu S."/>
            <person name="Song J.Y."/>
            <person name="Lee S.K."/>
        </authorList>
    </citation>
    <scope>NUCLEOTIDE SEQUENCE [LARGE SCALE GENOMIC DNA]</scope>
    <source>
        <tissue evidence="2">Muscle</tissue>
    </source>
</reference>
<dbReference type="EMBL" id="SRLO01000456">
    <property type="protein sequence ID" value="TNN55418.1"/>
    <property type="molecule type" value="Genomic_DNA"/>
</dbReference>
<dbReference type="Proteomes" id="UP000314294">
    <property type="component" value="Unassembled WGS sequence"/>
</dbReference>
<evidence type="ECO:0000256" key="1">
    <source>
        <dbReference type="SAM" id="MobiDB-lite"/>
    </source>
</evidence>
<accession>A0A4Z2GP42</accession>
<dbReference type="AlphaFoldDB" id="A0A4Z2GP42"/>
<proteinExistence type="predicted"/>
<feature type="compositionally biased region" description="Basic and acidic residues" evidence="1">
    <location>
        <begin position="142"/>
        <end position="153"/>
    </location>
</feature>
<gene>
    <name evidence="2" type="ORF">EYF80_034368</name>
</gene>
<comment type="caution">
    <text evidence="2">The sequence shown here is derived from an EMBL/GenBank/DDBJ whole genome shotgun (WGS) entry which is preliminary data.</text>
</comment>
<feature type="region of interest" description="Disordered" evidence="1">
    <location>
        <begin position="84"/>
        <end position="154"/>
    </location>
</feature>
<evidence type="ECO:0000313" key="3">
    <source>
        <dbReference type="Proteomes" id="UP000314294"/>
    </source>
</evidence>
<evidence type="ECO:0000313" key="2">
    <source>
        <dbReference type="EMBL" id="TNN55418.1"/>
    </source>
</evidence>